<protein>
    <recommendedName>
        <fullName evidence="6">Protein DETOXIFICATION</fullName>
    </recommendedName>
</protein>
<gene>
    <name evidence="4" type="ORF">PCOR1329_LOCUS76389</name>
</gene>
<keyword evidence="5" id="KW-1185">Reference proteome</keyword>
<dbReference type="EMBL" id="CAUYUJ010020492">
    <property type="protein sequence ID" value="CAK0898592.1"/>
    <property type="molecule type" value="Genomic_DNA"/>
</dbReference>
<feature type="transmembrane region" description="Helical" evidence="3">
    <location>
        <begin position="92"/>
        <end position="119"/>
    </location>
</feature>
<keyword evidence="3" id="KW-0472">Membrane</keyword>
<comment type="similarity">
    <text evidence="1">Belongs to the multi antimicrobial extrusion (MATE) (TC 2.A.66.1) family.</text>
</comment>
<sequence>MSERMPVFSRQLLTEVRIWWSLVWPSVITNWSRVGMDLTDLSVLGHYAGSIYLSDVAYAQIMISLVMVFVIRGMAGSTVNVLCSTAYGARNFHLVGIYMQLSVLLCSLTALLLGVIWVWGGEILRLFVGRQNISQQDARNIDAFLRISLLWMVPLACSSVMSAFLLAQKVVRPQMCIMVSALLFNAGSNYVMVYGFGIGYLGSPLATVLSRWLVCTALACYISCSPVVRENGTWPGWHLRECLKGHRLAEFLKQAIPTAIGAAVEEFQIQMVAIFAGSVGPAAVATHNCTLSFFMALSCAMWGIQSATSARLGHHLGNGDLAAVRRVLQVAVTATLAWAAVVVLVFLVARHEIGSIYSSKVQVQQLAAEIATVVAGGYFVISVFYVIVAVLVATGQPKWFAIAFVIGGWGVALPLSYSLAFLVDEKLVAWWPDRLTWDTGPKGGLGLLGLWLGLAIGYMVTTAIAGTAAYRTDWQRVALEASARAEGSARPLTSGGASQSGTSRAQGEIPLTDHAGM</sequence>
<evidence type="ECO:0000313" key="5">
    <source>
        <dbReference type="Proteomes" id="UP001189429"/>
    </source>
</evidence>
<feature type="transmembrane region" description="Helical" evidence="3">
    <location>
        <begin position="399"/>
        <end position="423"/>
    </location>
</feature>
<evidence type="ECO:0000256" key="2">
    <source>
        <dbReference type="SAM" id="MobiDB-lite"/>
    </source>
</evidence>
<keyword evidence="3" id="KW-1133">Transmembrane helix</keyword>
<organism evidence="4 5">
    <name type="scientific">Prorocentrum cordatum</name>
    <dbReference type="NCBI Taxonomy" id="2364126"/>
    <lineage>
        <taxon>Eukaryota</taxon>
        <taxon>Sar</taxon>
        <taxon>Alveolata</taxon>
        <taxon>Dinophyceae</taxon>
        <taxon>Prorocentrales</taxon>
        <taxon>Prorocentraceae</taxon>
        <taxon>Prorocentrum</taxon>
    </lineage>
</organism>
<feature type="compositionally biased region" description="Polar residues" evidence="2">
    <location>
        <begin position="495"/>
        <end position="505"/>
    </location>
</feature>
<feature type="transmembrane region" description="Helical" evidence="3">
    <location>
        <begin position="327"/>
        <end position="350"/>
    </location>
</feature>
<feature type="transmembrane region" description="Helical" evidence="3">
    <location>
        <begin position="443"/>
        <end position="470"/>
    </location>
</feature>
<evidence type="ECO:0000256" key="1">
    <source>
        <dbReference type="ARBA" id="ARBA00010199"/>
    </source>
</evidence>
<dbReference type="InterPro" id="IPR002528">
    <property type="entry name" value="MATE_fam"/>
</dbReference>
<evidence type="ECO:0008006" key="6">
    <source>
        <dbReference type="Google" id="ProtNLM"/>
    </source>
</evidence>
<feature type="region of interest" description="Disordered" evidence="2">
    <location>
        <begin position="488"/>
        <end position="517"/>
    </location>
</feature>
<dbReference type="NCBIfam" id="TIGR00797">
    <property type="entry name" value="matE"/>
    <property type="match status" value="1"/>
</dbReference>
<evidence type="ECO:0000313" key="4">
    <source>
        <dbReference type="EMBL" id="CAK0898592.1"/>
    </source>
</evidence>
<name>A0ABN9XKG4_9DINO</name>
<feature type="transmembrane region" description="Helical" evidence="3">
    <location>
        <begin position="370"/>
        <end position="392"/>
    </location>
</feature>
<accession>A0ABN9XKG4</accession>
<proteinExistence type="inferred from homology"/>
<dbReference type="Pfam" id="PF01554">
    <property type="entry name" value="MatE"/>
    <property type="match status" value="2"/>
</dbReference>
<dbReference type="Proteomes" id="UP001189429">
    <property type="component" value="Unassembled WGS sequence"/>
</dbReference>
<dbReference type="PANTHER" id="PTHR11206">
    <property type="entry name" value="MULTIDRUG RESISTANCE PROTEIN"/>
    <property type="match status" value="1"/>
</dbReference>
<feature type="transmembrane region" description="Helical" evidence="3">
    <location>
        <begin position="149"/>
        <end position="167"/>
    </location>
</feature>
<keyword evidence="3" id="KW-0812">Transmembrane</keyword>
<feature type="transmembrane region" description="Helical" evidence="3">
    <location>
        <begin position="179"/>
        <end position="202"/>
    </location>
</feature>
<comment type="caution">
    <text evidence="4">The sequence shown here is derived from an EMBL/GenBank/DDBJ whole genome shotgun (WGS) entry which is preliminary data.</text>
</comment>
<reference evidence="4" key="1">
    <citation type="submission" date="2023-10" db="EMBL/GenBank/DDBJ databases">
        <authorList>
            <person name="Chen Y."/>
            <person name="Shah S."/>
            <person name="Dougan E. K."/>
            <person name="Thang M."/>
            <person name="Chan C."/>
        </authorList>
    </citation>
    <scope>NUCLEOTIDE SEQUENCE [LARGE SCALE GENOMIC DNA]</scope>
</reference>
<evidence type="ECO:0000256" key="3">
    <source>
        <dbReference type="SAM" id="Phobius"/>
    </source>
</evidence>